<dbReference type="Gene3D" id="3.40.50.300">
    <property type="entry name" value="P-loop containing nucleotide triphosphate hydrolases"/>
    <property type="match status" value="1"/>
</dbReference>
<organism evidence="1 2">
    <name type="scientific">Haematococcus lacustris</name>
    <name type="common">Green alga</name>
    <name type="synonym">Haematococcus pluvialis</name>
    <dbReference type="NCBI Taxonomy" id="44745"/>
    <lineage>
        <taxon>Eukaryota</taxon>
        <taxon>Viridiplantae</taxon>
        <taxon>Chlorophyta</taxon>
        <taxon>core chlorophytes</taxon>
        <taxon>Chlorophyceae</taxon>
        <taxon>CS clade</taxon>
        <taxon>Chlamydomonadales</taxon>
        <taxon>Haematococcaceae</taxon>
        <taxon>Haematococcus</taxon>
    </lineage>
</organism>
<proteinExistence type="predicted"/>
<dbReference type="AlphaFoldDB" id="A0A699ZIC9"/>
<dbReference type="PANTHER" id="PTHR37807:SF3">
    <property type="entry name" value="OS07G0160300 PROTEIN"/>
    <property type="match status" value="1"/>
</dbReference>
<evidence type="ECO:0000313" key="2">
    <source>
        <dbReference type="Proteomes" id="UP000485058"/>
    </source>
</evidence>
<sequence>MTRHGARVLLVECVCADEATWRARLEQRNALQPPAACHKPASWAELTSLINSYEGCWAWNQALPDLPQLRVDTAAVDIQAAVAMVVHFVAQQCSATGQ</sequence>
<dbReference type="EMBL" id="BLLF01001326">
    <property type="protein sequence ID" value="GFH18604.1"/>
    <property type="molecule type" value="Genomic_DNA"/>
</dbReference>
<keyword evidence="2" id="KW-1185">Reference proteome</keyword>
<evidence type="ECO:0000313" key="1">
    <source>
        <dbReference type="EMBL" id="GFH18604.1"/>
    </source>
</evidence>
<dbReference type="PANTHER" id="PTHR37807">
    <property type="entry name" value="OS07G0160300 PROTEIN"/>
    <property type="match status" value="1"/>
</dbReference>
<comment type="caution">
    <text evidence="1">The sequence shown here is derived from an EMBL/GenBank/DDBJ whole genome shotgun (WGS) entry which is preliminary data.</text>
</comment>
<dbReference type="InterPro" id="IPR027417">
    <property type="entry name" value="P-loop_NTPase"/>
</dbReference>
<reference evidence="1 2" key="1">
    <citation type="submission" date="2020-02" db="EMBL/GenBank/DDBJ databases">
        <title>Draft genome sequence of Haematococcus lacustris strain NIES-144.</title>
        <authorList>
            <person name="Morimoto D."/>
            <person name="Nakagawa S."/>
            <person name="Yoshida T."/>
            <person name="Sawayama S."/>
        </authorList>
    </citation>
    <scope>NUCLEOTIDE SEQUENCE [LARGE SCALE GENOMIC DNA]</scope>
    <source>
        <strain evidence="1 2">NIES-144</strain>
    </source>
</reference>
<accession>A0A699ZIC9</accession>
<protein>
    <submittedName>
        <fullName evidence="1">Uncharacterized protein</fullName>
    </submittedName>
</protein>
<dbReference type="Proteomes" id="UP000485058">
    <property type="component" value="Unassembled WGS sequence"/>
</dbReference>
<gene>
    <name evidence="1" type="ORF">HaLaN_15436</name>
</gene>
<name>A0A699ZIC9_HAELA</name>